<accession>D7BIY6</accession>
<gene>
    <name evidence="10" type="ORF">Mesil_3328</name>
</gene>
<dbReference type="Pfam" id="PF00528">
    <property type="entry name" value="BPD_transp_1"/>
    <property type="match status" value="1"/>
</dbReference>
<keyword evidence="10" id="KW-0614">Plasmid</keyword>
<feature type="transmembrane region" description="Helical" evidence="8">
    <location>
        <begin position="52"/>
        <end position="74"/>
    </location>
</feature>
<keyword evidence="4" id="KW-0997">Cell inner membrane</keyword>
<keyword evidence="3" id="KW-1003">Cell membrane</keyword>
<keyword evidence="2 8" id="KW-0813">Transport</keyword>
<evidence type="ECO:0000313" key="10">
    <source>
        <dbReference type="EMBL" id="ADH65142.1"/>
    </source>
</evidence>
<dbReference type="RefSeq" id="WP_013159660.1">
    <property type="nucleotide sequence ID" value="NC_014213.1"/>
</dbReference>
<reference evidence="10 11" key="1">
    <citation type="journal article" date="2010" name="Stand. Genomic Sci.">
        <title>Complete genome sequence of Meiothermus silvanus type strain (VI-R2).</title>
        <authorList>
            <person name="Sikorski J."/>
            <person name="Tindall B.J."/>
            <person name="Lowry S."/>
            <person name="Lucas S."/>
            <person name="Nolan M."/>
            <person name="Copeland A."/>
            <person name="Glavina Del Rio T."/>
            <person name="Tice H."/>
            <person name="Cheng J.F."/>
            <person name="Han C."/>
            <person name="Pitluck S."/>
            <person name="Liolios K."/>
            <person name="Ivanova N."/>
            <person name="Mavromatis K."/>
            <person name="Mikhailova N."/>
            <person name="Pati A."/>
            <person name="Goodwin L."/>
            <person name="Chen A."/>
            <person name="Palaniappan K."/>
            <person name="Land M."/>
            <person name="Hauser L."/>
            <person name="Chang Y.J."/>
            <person name="Jeffries C.D."/>
            <person name="Rohde M."/>
            <person name="Goker M."/>
            <person name="Woyke T."/>
            <person name="Bristow J."/>
            <person name="Eisen J.A."/>
            <person name="Markowitz V."/>
            <person name="Hugenholtz P."/>
            <person name="Kyrpides N.C."/>
            <person name="Klenk H.P."/>
            <person name="Lapidus A."/>
        </authorList>
    </citation>
    <scope>NUCLEOTIDE SEQUENCE [LARGE SCALE GENOMIC DNA]</scope>
    <source>
        <strain evidence="11">ATCC 700542 / DSM 9946 / VI-R2</strain>
        <plasmid evidence="11">Plasmid pMESIL01</plasmid>
    </source>
</reference>
<keyword evidence="6 8" id="KW-1133">Transmembrane helix</keyword>
<dbReference type="CDD" id="cd06261">
    <property type="entry name" value="TM_PBP2"/>
    <property type="match status" value="1"/>
</dbReference>
<evidence type="ECO:0000256" key="6">
    <source>
        <dbReference type="ARBA" id="ARBA00022989"/>
    </source>
</evidence>
<dbReference type="OrthoDB" id="9782004at2"/>
<proteinExistence type="inferred from homology"/>
<dbReference type="PANTHER" id="PTHR43357:SF4">
    <property type="entry name" value="INNER MEMBRANE ABC TRANSPORTER PERMEASE PROTEIN YDCV"/>
    <property type="match status" value="1"/>
</dbReference>
<dbReference type="eggNOG" id="COG1177">
    <property type="taxonomic scope" value="Bacteria"/>
</dbReference>
<organism evidence="10 11">
    <name type="scientific">Allomeiothermus silvanus (strain ATCC 700542 / DSM 9946 / NBRC 106475 / NCIMB 13440 / VI-R2)</name>
    <name type="common">Thermus silvanus</name>
    <dbReference type="NCBI Taxonomy" id="526227"/>
    <lineage>
        <taxon>Bacteria</taxon>
        <taxon>Thermotogati</taxon>
        <taxon>Deinococcota</taxon>
        <taxon>Deinococci</taxon>
        <taxon>Thermales</taxon>
        <taxon>Thermaceae</taxon>
        <taxon>Allomeiothermus</taxon>
    </lineage>
</organism>
<dbReference type="SUPFAM" id="SSF161098">
    <property type="entry name" value="MetI-like"/>
    <property type="match status" value="1"/>
</dbReference>
<evidence type="ECO:0000256" key="5">
    <source>
        <dbReference type="ARBA" id="ARBA00022692"/>
    </source>
</evidence>
<name>D7BIY6_ALLS1</name>
<feature type="transmembrane region" description="Helical" evidence="8">
    <location>
        <begin position="219"/>
        <end position="238"/>
    </location>
</feature>
<evidence type="ECO:0000256" key="2">
    <source>
        <dbReference type="ARBA" id="ARBA00022448"/>
    </source>
</evidence>
<dbReference type="PROSITE" id="PS50928">
    <property type="entry name" value="ABC_TM1"/>
    <property type="match status" value="1"/>
</dbReference>
<keyword evidence="5 8" id="KW-0812">Transmembrane</keyword>
<dbReference type="KEGG" id="msv:Mesil_3328"/>
<dbReference type="GO" id="GO:0055085">
    <property type="term" value="P:transmembrane transport"/>
    <property type="evidence" value="ECO:0007669"/>
    <property type="project" value="InterPro"/>
</dbReference>
<dbReference type="Gene3D" id="1.10.3720.10">
    <property type="entry name" value="MetI-like"/>
    <property type="match status" value="1"/>
</dbReference>
<evidence type="ECO:0000313" key="11">
    <source>
        <dbReference type="Proteomes" id="UP000001916"/>
    </source>
</evidence>
<evidence type="ECO:0000256" key="8">
    <source>
        <dbReference type="RuleBase" id="RU363032"/>
    </source>
</evidence>
<dbReference type="EMBL" id="CP002043">
    <property type="protein sequence ID" value="ADH65142.1"/>
    <property type="molecule type" value="Genomic_DNA"/>
</dbReference>
<evidence type="ECO:0000256" key="7">
    <source>
        <dbReference type="ARBA" id="ARBA00023136"/>
    </source>
</evidence>
<dbReference type="AlphaFoldDB" id="D7BIY6"/>
<sequence length="252" mass="27215">MTRRLLLALFGLYFLLPLLATAIYSLWAGGQRYDLSAYARILGDPQFRSSFTLSFTLAVETVVLSLLLLIPAVFWANLRWPGLRALLEVVSVMPFVVPPIALVGGLTALYKGPAWWIGSPQFLIVGYTVLALPYTYRALDAGMRAIDLKTLSEAALSLGSSWLGLLLRVVVPCILPSILSAALLTLAIVMGEFTFANVLLFNTFAVYINYVGQTQGTGAAALSLLSFALTWLAMIAILRSGRQGQPSLGGGR</sequence>
<evidence type="ECO:0000256" key="1">
    <source>
        <dbReference type="ARBA" id="ARBA00004429"/>
    </source>
</evidence>
<comment type="similarity">
    <text evidence="8">Belongs to the binding-protein-dependent transport system permease family.</text>
</comment>
<dbReference type="PANTHER" id="PTHR43357">
    <property type="entry name" value="INNER MEMBRANE ABC TRANSPORTER PERMEASE PROTEIN YDCV"/>
    <property type="match status" value="1"/>
</dbReference>
<dbReference type="InterPro" id="IPR000515">
    <property type="entry name" value="MetI-like"/>
</dbReference>
<keyword evidence="11" id="KW-1185">Reference proteome</keyword>
<protein>
    <recommendedName>
        <fullName evidence="9">ABC transmembrane type-1 domain-containing protein</fullName>
    </recommendedName>
</protein>
<dbReference type="InterPro" id="IPR035906">
    <property type="entry name" value="MetI-like_sf"/>
</dbReference>
<evidence type="ECO:0000259" key="9">
    <source>
        <dbReference type="PROSITE" id="PS50928"/>
    </source>
</evidence>
<dbReference type="GO" id="GO:0005886">
    <property type="term" value="C:plasma membrane"/>
    <property type="evidence" value="ECO:0007669"/>
    <property type="project" value="UniProtKB-SubCell"/>
</dbReference>
<geneLocation type="plasmid" evidence="10 11">
    <name>pMESIL01</name>
</geneLocation>
<dbReference type="Proteomes" id="UP000001916">
    <property type="component" value="Plasmid pMESIL01"/>
</dbReference>
<feature type="transmembrane region" description="Helical" evidence="8">
    <location>
        <begin position="115"/>
        <end position="136"/>
    </location>
</feature>
<feature type="domain" description="ABC transmembrane type-1" evidence="9">
    <location>
        <begin position="51"/>
        <end position="237"/>
    </location>
</feature>
<evidence type="ECO:0000256" key="4">
    <source>
        <dbReference type="ARBA" id="ARBA00022519"/>
    </source>
</evidence>
<keyword evidence="7 8" id="KW-0472">Membrane</keyword>
<comment type="subcellular location">
    <subcellularLocation>
        <location evidence="1">Cell inner membrane</location>
        <topology evidence="1">Multi-pass membrane protein</topology>
    </subcellularLocation>
    <subcellularLocation>
        <location evidence="8">Cell membrane</location>
        <topology evidence="8">Multi-pass membrane protein</topology>
    </subcellularLocation>
</comment>
<feature type="transmembrane region" description="Helical" evidence="8">
    <location>
        <begin position="86"/>
        <end position="109"/>
    </location>
</feature>
<dbReference type="HOGENOM" id="CLU_016047_3_2_0"/>
<evidence type="ECO:0000256" key="3">
    <source>
        <dbReference type="ARBA" id="ARBA00022475"/>
    </source>
</evidence>
<feature type="transmembrane region" description="Helical" evidence="8">
    <location>
        <begin position="165"/>
        <end position="189"/>
    </location>
</feature>